<evidence type="ECO:0000313" key="1">
    <source>
        <dbReference type="EMBL" id="DAD81586.1"/>
    </source>
</evidence>
<proteinExistence type="predicted"/>
<reference evidence="1" key="1">
    <citation type="journal article" date="2021" name="Proc. Natl. Acad. Sci. U.S.A.">
        <title>A Catalog of Tens of Thousands of Viruses from Human Metagenomes Reveals Hidden Associations with Chronic Diseases.</title>
        <authorList>
            <person name="Tisza M.J."/>
            <person name="Buck C.B."/>
        </authorList>
    </citation>
    <scope>NUCLEOTIDE SEQUENCE</scope>
    <source>
        <strain evidence="1">CtY8Y14</strain>
    </source>
</reference>
<protein>
    <submittedName>
        <fullName evidence="1">Tail protein</fullName>
    </submittedName>
</protein>
<organism evidence="1">
    <name type="scientific">virus sp. ctY8Y14</name>
    <dbReference type="NCBI Taxonomy" id="2826806"/>
    <lineage>
        <taxon>Viruses</taxon>
    </lineage>
</organism>
<accession>A0A8S5MH62</accession>
<dbReference type="EMBL" id="BK014904">
    <property type="protein sequence ID" value="DAD81586.1"/>
    <property type="molecule type" value="Genomic_DNA"/>
</dbReference>
<dbReference type="SUPFAM" id="SSF69279">
    <property type="entry name" value="Phage tail proteins"/>
    <property type="match status" value="1"/>
</dbReference>
<sequence>MYTMAYDIIIGQYKLGMLAAVSVHKSVELLADTCEITLPAAQLNQALDVESRIRRGDVVLVKFGYKETGLTEEFRGWLQRIATDGGDIKLFCEDDLFTFRRDLPNEVLKQVPLSELLAHIIKGVGKDYKVNCTYTWTYAKFVIHDATGYDVLKKVQEECGADIYLQDGALHVHPPGEVTGTERRYDFALNVEDADLTYRRAEDKKVRVVVKALMPDGKVKEVEVGSTGGEKVEVKCHASDTASMQARGEAEVRRRSFDGYDGSITTWLVPQCVPGDTATLHDADYPHKDGTYYVRAVTTEFSENGGVRKIELGFRLS</sequence>
<name>A0A8S5MH62_9VIRU</name>